<dbReference type="InterPro" id="IPR025698">
    <property type="entry name" value="2TM_dom"/>
</dbReference>
<feature type="transmembrane region" description="Helical" evidence="1">
    <location>
        <begin position="20"/>
        <end position="40"/>
    </location>
</feature>
<gene>
    <name evidence="3" type="ORF">QU481_02085</name>
</gene>
<dbReference type="Proteomes" id="UP001168540">
    <property type="component" value="Unassembled WGS sequence"/>
</dbReference>
<dbReference type="Pfam" id="PF13239">
    <property type="entry name" value="2TM"/>
    <property type="match status" value="1"/>
</dbReference>
<feature type="transmembrane region" description="Helical" evidence="1">
    <location>
        <begin position="46"/>
        <end position="67"/>
    </location>
</feature>
<organism evidence="3 4">
    <name type="scientific">Crenobacter oryzisoli</name>
    <dbReference type="NCBI Taxonomy" id="3056844"/>
    <lineage>
        <taxon>Bacteria</taxon>
        <taxon>Pseudomonadati</taxon>
        <taxon>Pseudomonadota</taxon>
        <taxon>Betaproteobacteria</taxon>
        <taxon>Neisseriales</taxon>
        <taxon>Neisseriaceae</taxon>
        <taxon>Crenobacter</taxon>
    </lineage>
</organism>
<feature type="domain" description="2TM" evidence="2">
    <location>
        <begin position="9"/>
        <end position="71"/>
    </location>
</feature>
<evidence type="ECO:0000313" key="4">
    <source>
        <dbReference type="Proteomes" id="UP001168540"/>
    </source>
</evidence>
<keyword evidence="4" id="KW-1185">Reference proteome</keyword>
<comment type="caution">
    <text evidence="3">The sequence shown here is derived from an EMBL/GenBank/DDBJ whole genome shotgun (WGS) entry which is preliminary data.</text>
</comment>
<evidence type="ECO:0000313" key="3">
    <source>
        <dbReference type="EMBL" id="MDN0073682.1"/>
    </source>
</evidence>
<dbReference type="EMBL" id="JAUEDK010000003">
    <property type="protein sequence ID" value="MDN0073682.1"/>
    <property type="molecule type" value="Genomic_DNA"/>
</dbReference>
<sequence>MTEQELEQLARRRAGAKLGFYIHVLIFVLVMAGLTLLNYLTSPKPWSLAPFLGWGFGLAMHCFSVFGRGRLDTSRDRLGRAELEQLKRRG</sequence>
<proteinExistence type="predicted"/>
<name>A0ABT7XIS5_9NEIS</name>
<evidence type="ECO:0000256" key="1">
    <source>
        <dbReference type="SAM" id="Phobius"/>
    </source>
</evidence>
<evidence type="ECO:0000259" key="2">
    <source>
        <dbReference type="Pfam" id="PF13239"/>
    </source>
</evidence>
<keyword evidence="1" id="KW-0472">Membrane</keyword>
<accession>A0ABT7XIS5</accession>
<dbReference type="RefSeq" id="WP_289828214.1">
    <property type="nucleotide sequence ID" value="NZ_JAUEDK010000003.1"/>
</dbReference>
<keyword evidence="1" id="KW-1133">Transmembrane helix</keyword>
<protein>
    <submittedName>
        <fullName evidence="3">2TM domain-containing protein</fullName>
    </submittedName>
</protein>
<reference evidence="3" key="1">
    <citation type="submission" date="2023-06" db="EMBL/GenBank/DDBJ databases">
        <authorList>
            <person name="Zhang S."/>
        </authorList>
    </citation>
    <scope>NUCLEOTIDE SEQUENCE</scope>
    <source>
        <strain evidence="3">SG2303</strain>
    </source>
</reference>
<keyword evidence="1" id="KW-0812">Transmembrane</keyword>